<evidence type="ECO:0000313" key="10">
    <source>
        <dbReference type="EMBL" id="BAM91771.1"/>
    </source>
</evidence>
<dbReference type="InterPro" id="IPR002524">
    <property type="entry name" value="Cation_efflux"/>
</dbReference>
<feature type="domain" description="Cation efflux protein transmembrane" evidence="8">
    <location>
        <begin position="12"/>
        <end position="219"/>
    </location>
</feature>
<keyword evidence="3" id="KW-0813">Transport</keyword>
<dbReference type="PATRIC" id="fig|1245469.3.peg.5929"/>
<proteinExistence type="inferred from homology"/>
<dbReference type="Pfam" id="PF16916">
    <property type="entry name" value="ZT_dimer"/>
    <property type="match status" value="1"/>
</dbReference>
<dbReference type="GeneID" id="301819526"/>
<organism evidence="10 11">
    <name type="scientific">Bradyrhizobium oligotrophicum S58</name>
    <dbReference type="NCBI Taxonomy" id="1245469"/>
    <lineage>
        <taxon>Bacteria</taxon>
        <taxon>Pseudomonadati</taxon>
        <taxon>Pseudomonadota</taxon>
        <taxon>Alphaproteobacteria</taxon>
        <taxon>Hyphomicrobiales</taxon>
        <taxon>Nitrobacteraceae</taxon>
        <taxon>Bradyrhizobium</taxon>
    </lineage>
</organism>
<dbReference type="STRING" id="1245469.S58_57940"/>
<evidence type="ECO:0000256" key="1">
    <source>
        <dbReference type="ARBA" id="ARBA00004141"/>
    </source>
</evidence>
<dbReference type="eggNOG" id="COG0053">
    <property type="taxonomic scope" value="Bacteria"/>
</dbReference>
<dbReference type="KEGG" id="aol:S58_57940"/>
<dbReference type="GO" id="GO:0016020">
    <property type="term" value="C:membrane"/>
    <property type="evidence" value="ECO:0007669"/>
    <property type="project" value="UniProtKB-SubCell"/>
</dbReference>
<dbReference type="SUPFAM" id="SSF161111">
    <property type="entry name" value="Cation efflux protein transmembrane domain-like"/>
    <property type="match status" value="1"/>
</dbReference>
<keyword evidence="4 7" id="KW-0812">Transmembrane</keyword>
<dbReference type="Pfam" id="PF01545">
    <property type="entry name" value="Cation_efflux"/>
    <property type="match status" value="1"/>
</dbReference>
<protein>
    <submittedName>
        <fullName evidence="10">Putative cation-efflux pump</fullName>
    </submittedName>
</protein>
<accession>M4ZE26</accession>
<evidence type="ECO:0000256" key="3">
    <source>
        <dbReference type="ARBA" id="ARBA00022448"/>
    </source>
</evidence>
<dbReference type="PANTHER" id="PTHR13414">
    <property type="entry name" value="HUEL-CATION TRANSPORTER"/>
    <property type="match status" value="1"/>
</dbReference>
<evidence type="ECO:0000256" key="4">
    <source>
        <dbReference type="ARBA" id="ARBA00022692"/>
    </source>
</evidence>
<keyword evidence="11" id="KW-1185">Reference proteome</keyword>
<sequence>MAANADSKIAVYAALVGNVLVACTKIAAAVWTGSSAMMSEAIHSVVDTSNELLLLYGFHRASRPPDRLHPLGYGRELYFWSFIVALLLFALGAGVSLYEGVAHLMQPVPIESPTVSYVVLGLSFVFEAGSWWVAVRRFRAAAPGLSYVEAFRRSKDPPAFMVVFEDSAALIGILIAAAATAAAVAFEEPAWDGIGSILIGLVLAVTSIVLARESKSLLIGEPADPELARSVIEIARHVKGVRAANGLLTVQLSPQQVVVALSIEFADDMRADDIERAVVAIETELRARHPVIAALFVKPQTSVRFQELRERRLHDGSAPA</sequence>
<keyword evidence="5 7" id="KW-1133">Transmembrane helix</keyword>
<dbReference type="OrthoDB" id="9806522at2"/>
<evidence type="ECO:0000256" key="7">
    <source>
        <dbReference type="SAM" id="Phobius"/>
    </source>
</evidence>
<evidence type="ECO:0000256" key="2">
    <source>
        <dbReference type="ARBA" id="ARBA00008114"/>
    </source>
</evidence>
<name>M4ZE26_9BRAD</name>
<evidence type="ECO:0000256" key="6">
    <source>
        <dbReference type="ARBA" id="ARBA00023136"/>
    </source>
</evidence>
<dbReference type="InterPro" id="IPR036837">
    <property type="entry name" value="Cation_efflux_CTD_sf"/>
</dbReference>
<evidence type="ECO:0000313" key="11">
    <source>
        <dbReference type="Proteomes" id="UP000011841"/>
    </source>
</evidence>
<feature type="transmembrane region" description="Helical" evidence="7">
    <location>
        <begin position="12"/>
        <end position="31"/>
    </location>
</feature>
<gene>
    <name evidence="10" type="ORF">S58_57940</name>
</gene>
<dbReference type="RefSeq" id="WP_015668857.1">
    <property type="nucleotide sequence ID" value="NC_020453.1"/>
</dbReference>
<dbReference type="InterPro" id="IPR027469">
    <property type="entry name" value="Cation_efflux_TMD_sf"/>
</dbReference>
<dbReference type="NCBIfam" id="TIGR01297">
    <property type="entry name" value="CDF"/>
    <property type="match status" value="1"/>
</dbReference>
<evidence type="ECO:0000256" key="5">
    <source>
        <dbReference type="ARBA" id="ARBA00022989"/>
    </source>
</evidence>
<dbReference type="Gene3D" id="1.20.1510.10">
    <property type="entry name" value="Cation efflux protein transmembrane domain"/>
    <property type="match status" value="1"/>
</dbReference>
<dbReference type="PANTHER" id="PTHR13414:SF9">
    <property type="entry name" value="PROTON-COUPLED ZINC ANTIPORTER SLC30A9, MITOCHONDRIAL"/>
    <property type="match status" value="1"/>
</dbReference>
<dbReference type="EMBL" id="AP012603">
    <property type="protein sequence ID" value="BAM91771.1"/>
    <property type="molecule type" value="Genomic_DNA"/>
</dbReference>
<dbReference type="GO" id="GO:0006829">
    <property type="term" value="P:zinc ion transport"/>
    <property type="evidence" value="ECO:0007669"/>
    <property type="project" value="InterPro"/>
</dbReference>
<dbReference type="HOGENOM" id="CLU_021126_0_1_5"/>
<reference evidence="10 11" key="1">
    <citation type="journal article" date="2013" name="Appl. Environ. Microbiol.">
        <title>Genome analysis suggests that the soil oligotrophic bacterium Agromonas oligotrophica (Bradyrhizobium oligotrophicum) is a nitrogen-fixing symbiont of Aeschynomene indica.</title>
        <authorList>
            <person name="Okubo T."/>
            <person name="Fukushima S."/>
            <person name="Itakura M."/>
            <person name="Oshima K."/>
            <person name="Longtonglang A."/>
            <person name="Teaumroong N."/>
            <person name="Mitsui H."/>
            <person name="Hattori M."/>
            <person name="Hattori R."/>
            <person name="Hattori T."/>
            <person name="Minamisawa K."/>
        </authorList>
    </citation>
    <scope>NUCLEOTIDE SEQUENCE [LARGE SCALE GENOMIC DNA]</scope>
    <source>
        <strain evidence="10 11">S58</strain>
    </source>
</reference>
<dbReference type="InterPro" id="IPR058533">
    <property type="entry name" value="Cation_efflux_TM"/>
</dbReference>
<dbReference type="GO" id="GO:0008324">
    <property type="term" value="F:monoatomic cation transmembrane transporter activity"/>
    <property type="evidence" value="ECO:0007669"/>
    <property type="project" value="InterPro"/>
</dbReference>
<feature type="domain" description="Cation efflux protein cytoplasmic" evidence="9">
    <location>
        <begin position="224"/>
        <end position="293"/>
    </location>
</feature>
<dbReference type="InterPro" id="IPR040177">
    <property type="entry name" value="SLC30A9"/>
</dbReference>
<dbReference type="InterPro" id="IPR027470">
    <property type="entry name" value="Cation_efflux_CTD"/>
</dbReference>
<dbReference type="Proteomes" id="UP000011841">
    <property type="component" value="Chromosome"/>
</dbReference>
<feature type="transmembrane region" description="Helical" evidence="7">
    <location>
        <begin position="159"/>
        <end position="184"/>
    </location>
</feature>
<dbReference type="AlphaFoldDB" id="M4ZE26"/>
<feature type="transmembrane region" description="Helical" evidence="7">
    <location>
        <begin position="117"/>
        <end position="138"/>
    </location>
</feature>
<evidence type="ECO:0000259" key="9">
    <source>
        <dbReference type="Pfam" id="PF16916"/>
    </source>
</evidence>
<keyword evidence="6 7" id="KW-0472">Membrane</keyword>
<comment type="similarity">
    <text evidence="2">Belongs to the cation diffusion facilitator (CDF) transporter (TC 2.A.4) family.</text>
</comment>
<feature type="transmembrane region" description="Helical" evidence="7">
    <location>
        <begin position="77"/>
        <end position="97"/>
    </location>
</feature>
<comment type="subcellular location">
    <subcellularLocation>
        <location evidence="1">Membrane</location>
        <topology evidence="1">Multi-pass membrane protein</topology>
    </subcellularLocation>
</comment>
<evidence type="ECO:0000259" key="8">
    <source>
        <dbReference type="Pfam" id="PF01545"/>
    </source>
</evidence>
<feature type="transmembrane region" description="Helical" evidence="7">
    <location>
        <begin position="190"/>
        <end position="211"/>
    </location>
</feature>
<dbReference type="SUPFAM" id="SSF160240">
    <property type="entry name" value="Cation efflux protein cytoplasmic domain-like"/>
    <property type="match status" value="1"/>
</dbReference>